<dbReference type="EMBL" id="CM023491">
    <property type="protein sequence ID" value="KAH6940619.1"/>
    <property type="molecule type" value="Genomic_DNA"/>
</dbReference>
<gene>
    <name evidence="1" type="ORF">HPB50_003062</name>
</gene>
<proteinExistence type="predicted"/>
<sequence>MNSSEISKRLGAAWKELREDDRRSFRDKAKQLQQKHKEDHPDYRYRPRRTVNSPVPMKQDQPHTMQLKTPVMPESRVIQCPNFPTCTHCSNASTGASASLPKTYTGYVPQFLHTFLSNPAALLRAQSAYPRHMKPFTTGEALPATRAPHLFLRRNILSTGRHRTWLLRWIPTYGRHRRCTALAILTPHAGRKADVDAAMRCNKVGHARHMASRLSIAQGHQQVYYLDP</sequence>
<accession>A0ACB7T392</accession>
<evidence type="ECO:0000313" key="2">
    <source>
        <dbReference type="Proteomes" id="UP000821845"/>
    </source>
</evidence>
<reference evidence="1" key="1">
    <citation type="submission" date="2020-05" db="EMBL/GenBank/DDBJ databases">
        <title>Large-scale comparative analyses of tick genomes elucidate their genetic diversity and vector capacities.</title>
        <authorList>
            <person name="Jia N."/>
            <person name="Wang J."/>
            <person name="Shi W."/>
            <person name="Du L."/>
            <person name="Sun Y."/>
            <person name="Zhan W."/>
            <person name="Jiang J."/>
            <person name="Wang Q."/>
            <person name="Zhang B."/>
            <person name="Ji P."/>
            <person name="Sakyi L.B."/>
            <person name="Cui X."/>
            <person name="Yuan T."/>
            <person name="Jiang B."/>
            <person name="Yang W."/>
            <person name="Lam T.T.-Y."/>
            <person name="Chang Q."/>
            <person name="Ding S."/>
            <person name="Wang X."/>
            <person name="Zhu J."/>
            <person name="Ruan X."/>
            <person name="Zhao L."/>
            <person name="Wei J."/>
            <person name="Que T."/>
            <person name="Du C."/>
            <person name="Cheng J."/>
            <person name="Dai P."/>
            <person name="Han X."/>
            <person name="Huang E."/>
            <person name="Gao Y."/>
            <person name="Liu J."/>
            <person name="Shao H."/>
            <person name="Ye R."/>
            <person name="Li L."/>
            <person name="Wei W."/>
            <person name="Wang X."/>
            <person name="Wang C."/>
            <person name="Yang T."/>
            <person name="Huo Q."/>
            <person name="Li W."/>
            <person name="Guo W."/>
            <person name="Chen H."/>
            <person name="Zhou L."/>
            <person name="Ni X."/>
            <person name="Tian J."/>
            <person name="Zhou Y."/>
            <person name="Sheng Y."/>
            <person name="Liu T."/>
            <person name="Pan Y."/>
            <person name="Xia L."/>
            <person name="Li J."/>
            <person name="Zhao F."/>
            <person name="Cao W."/>
        </authorList>
    </citation>
    <scope>NUCLEOTIDE SEQUENCE</scope>
    <source>
        <strain evidence="1">Hyas-2018</strain>
    </source>
</reference>
<keyword evidence="2" id="KW-1185">Reference proteome</keyword>
<name>A0ACB7T392_HYAAI</name>
<protein>
    <submittedName>
        <fullName evidence="1">Uncharacterized protein</fullName>
    </submittedName>
</protein>
<organism evidence="1 2">
    <name type="scientific">Hyalomma asiaticum</name>
    <name type="common">Tick</name>
    <dbReference type="NCBI Taxonomy" id="266040"/>
    <lineage>
        <taxon>Eukaryota</taxon>
        <taxon>Metazoa</taxon>
        <taxon>Ecdysozoa</taxon>
        <taxon>Arthropoda</taxon>
        <taxon>Chelicerata</taxon>
        <taxon>Arachnida</taxon>
        <taxon>Acari</taxon>
        <taxon>Parasitiformes</taxon>
        <taxon>Ixodida</taxon>
        <taxon>Ixodoidea</taxon>
        <taxon>Ixodidae</taxon>
        <taxon>Hyalomminae</taxon>
        <taxon>Hyalomma</taxon>
    </lineage>
</organism>
<dbReference type="Proteomes" id="UP000821845">
    <property type="component" value="Chromosome 11"/>
</dbReference>
<comment type="caution">
    <text evidence="1">The sequence shown here is derived from an EMBL/GenBank/DDBJ whole genome shotgun (WGS) entry which is preliminary data.</text>
</comment>
<evidence type="ECO:0000313" key="1">
    <source>
        <dbReference type="EMBL" id="KAH6940619.1"/>
    </source>
</evidence>